<evidence type="ECO:0000256" key="1">
    <source>
        <dbReference type="ARBA" id="ARBA00004613"/>
    </source>
</evidence>
<dbReference type="EMBL" id="OZ035832">
    <property type="protein sequence ID" value="CAL1571494.1"/>
    <property type="molecule type" value="Genomic_DNA"/>
</dbReference>
<reference evidence="6 7" key="1">
    <citation type="submission" date="2024-04" db="EMBL/GenBank/DDBJ databases">
        <authorList>
            <person name="Waldvogel A.-M."/>
            <person name="Schoenle A."/>
        </authorList>
    </citation>
    <scope>NUCLEOTIDE SEQUENCE [LARGE SCALE GENOMIC DNA]</scope>
</reference>
<sequence length="75" mass="8453">MDTVTGFVCKRSDQDDSECEDYKVRFLCPEEFCQPQDDSDSGDGAPSGHMCKNIRMCVPIESECNWQGISIELEP</sequence>
<dbReference type="InterPro" id="IPR025155">
    <property type="entry name" value="WxxW_domain"/>
</dbReference>
<evidence type="ECO:0000313" key="7">
    <source>
        <dbReference type="Proteomes" id="UP001497482"/>
    </source>
</evidence>
<keyword evidence="2" id="KW-0964">Secreted</keyword>
<name>A0AAV2J814_KNICA</name>
<dbReference type="Pfam" id="PF13330">
    <property type="entry name" value="Mucin2_WxxW"/>
    <property type="match status" value="1"/>
</dbReference>
<keyword evidence="4" id="KW-0325">Glycoprotein</keyword>
<evidence type="ECO:0000259" key="5">
    <source>
        <dbReference type="Pfam" id="PF13330"/>
    </source>
</evidence>
<dbReference type="GO" id="GO:0005576">
    <property type="term" value="C:extracellular region"/>
    <property type="evidence" value="ECO:0007669"/>
    <property type="project" value="UniProtKB-SubCell"/>
</dbReference>
<dbReference type="AlphaFoldDB" id="A0AAV2J814"/>
<evidence type="ECO:0000313" key="6">
    <source>
        <dbReference type="EMBL" id="CAL1571494.1"/>
    </source>
</evidence>
<keyword evidence="3" id="KW-0732">Signal</keyword>
<protein>
    <recommendedName>
        <fullName evidence="5">WxxW domain-containing protein</fullName>
    </recommendedName>
</protein>
<accession>A0AAV2J814</accession>
<organism evidence="6 7">
    <name type="scientific">Knipowitschia caucasica</name>
    <name type="common">Caucasian dwarf goby</name>
    <name type="synonym">Pomatoschistus caucasicus</name>
    <dbReference type="NCBI Taxonomy" id="637954"/>
    <lineage>
        <taxon>Eukaryota</taxon>
        <taxon>Metazoa</taxon>
        <taxon>Chordata</taxon>
        <taxon>Craniata</taxon>
        <taxon>Vertebrata</taxon>
        <taxon>Euteleostomi</taxon>
        <taxon>Actinopterygii</taxon>
        <taxon>Neopterygii</taxon>
        <taxon>Teleostei</taxon>
        <taxon>Neoteleostei</taxon>
        <taxon>Acanthomorphata</taxon>
        <taxon>Gobiaria</taxon>
        <taxon>Gobiiformes</taxon>
        <taxon>Gobioidei</taxon>
        <taxon>Gobiidae</taxon>
        <taxon>Gobiinae</taxon>
        <taxon>Knipowitschia</taxon>
    </lineage>
</organism>
<proteinExistence type="predicted"/>
<comment type="subcellular location">
    <subcellularLocation>
        <location evidence="1">Secreted</location>
    </subcellularLocation>
</comment>
<keyword evidence="7" id="KW-1185">Reference proteome</keyword>
<feature type="domain" description="WxxW" evidence="5">
    <location>
        <begin position="2"/>
        <end position="28"/>
    </location>
</feature>
<dbReference type="Proteomes" id="UP001497482">
    <property type="component" value="Chromosome 10"/>
</dbReference>
<evidence type="ECO:0000256" key="3">
    <source>
        <dbReference type="ARBA" id="ARBA00022729"/>
    </source>
</evidence>
<evidence type="ECO:0000256" key="2">
    <source>
        <dbReference type="ARBA" id="ARBA00022525"/>
    </source>
</evidence>
<gene>
    <name evidence="6" type="ORF">KC01_LOCUS3605</name>
</gene>
<evidence type="ECO:0000256" key="4">
    <source>
        <dbReference type="ARBA" id="ARBA00023180"/>
    </source>
</evidence>